<keyword evidence="2" id="KW-0472">Membrane</keyword>
<protein>
    <submittedName>
        <fullName evidence="4">Uncharacterized protein</fullName>
    </submittedName>
</protein>
<feature type="chain" id="PRO_5002076909" evidence="3">
    <location>
        <begin position="18"/>
        <end position="212"/>
    </location>
</feature>
<feature type="compositionally biased region" description="Polar residues" evidence="1">
    <location>
        <begin position="176"/>
        <end position="186"/>
    </location>
</feature>
<reference evidence="4 5" key="1">
    <citation type="submission" date="2014-11" db="EMBL/GenBank/DDBJ databases">
        <title>Genetic blueprint of the zoonotic pathogen Toxocara canis.</title>
        <authorList>
            <person name="Zhu X.-Q."/>
            <person name="Korhonen P.K."/>
            <person name="Cai H."/>
            <person name="Young N.D."/>
            <person name="Nejsum P."/>
            <person name="von Samson-Himmelstjerna G."/>
            <person name="Boag P.R."/>
            <person name="Tan P."/>
            <person name="Li Q."/>
            <person name="Min J."/>
            <person name="Yang Y."/>
            <person name="Wang X."/>
            <person name="Fang X."/>
            <person name="Hall R.S."/>
            <person name="Hofmann A."/>
            <person name="Sternberg P.W."/>
            <person name="Jex A.R."/>
            <person name="Gasser R.B."/>
        </authorList>
    </citation>
    <scope>NUCLEOTIDE SEQUENCE [LARGE SCALE GENOMIC DNA]</scope>
    <source>
        <strain evidence="4">PN_DK_2014</strain>
    </source>
</reference>
<evidence type="ECO:0000313" key="5">
    <source>
        <dbReference type="Proteomes" id="UP000031036"/>
    </source>
</evidence>
<evidence type="ECO:0000256" key="1">
    <source>
        <dbReference type="SAM" id="MobiDB-lite"/>
    </source>
</evidence>
<evidence type="ECO:0000256" key="3">
    <source>
        <dbReference type="SAM" id="SignalP"/>
    </source>
</evidence>
<feature type="signal peptide" evidence="3">
    <location>
        <begin position="1"/>
        <end position="17"/>
    </location>
</feature>
<feature type="region of interest" description="Disordered" evidence="1">
    <location>
        <begin position="176"/>
        <end position="212"/>
    </location>
</feature>
<keyword evidence="3" id="KW-0732">Signal</keyword>
<name>A0A0B2V6R2_TOXCA</name>
<organism evidence="4 5">
    <name type="scientific">Toxocara canis</name>
    <name type="common">Canine roundworm</name>
    <dbReference type="NCBI Taxonomy" id="6265"/>
    <lineage>
        <taxon>Eukaryota</taxon>
        <taxon>Metazoa</taxon>
        <taxon>Ecdysozoa</taxon>
        <taxon>Nematoda</taxon>
        <taxon>Chromadorea</taxon>
        <taxon>Rhabditida</taxon>
        <taxon>Spirurina</taxon>
        <taxon>Ascaridomorpha</taxon>
        <taxon>Ascaridoidea</taxon>
        <taxon>Toxocaridae</taxon>
        <taxon>Toxocara</taxon>
    </lineage>
</organism>
<proteinExistence type="predicted"/>
<feature type="transmembrane region" description="Helical" evidence="2">
    <location>
        <begin position="149"/>
        <end position="171"/>
    </location>
</feature>
<keyword evidence="2" id="KW-0812">Transmembrane</keyword>
<dbReference type="Proteomes" id="UP000031036">
    <property type="component" value="Unassembled WGS sequence"/>
</dbReference>
<evidence type="ECO:0000313" key="4">
    <source>
        <dbReference type="EMBL" id="KHN77152.1"/>
    </source>
</evidence>
<gene>
    <name evidence="4" type="ORF">Tcan_17267</name>
</gene>
<keyword evidence="2" id="KW-1133">Transmembrane helix</keyword>
<dbReference type="EMBL" id="JPKZ01002363">
    <property type="protein sequence ID" value="KHN77152.1"/>
    <property type="molecule type" value="Genomic_DNA"/>
</dbReference>
<evidence type="ECO:0000256" key="2">
    <source>
        <dbReference type="SAM" id="Phobius"/>
    </source>
</evidence>
<feature type="compositionally biased region" description="Polar residues" evidence="1">
    <location>
        <begin position="193"/>
        <end position="212"/>
    </location>
</feature>
<accession>A0A0B2V6R2</accession>
<dbReference type="AlphaFoldDB" id="A0A0B2V6R2"/>
<sequence length="212" mass="23057">MRSLATLAFSILSVALGEHIFQKDEVVKLEASSGVLDELVVGARKCDPQIPLVARDKSKTLGTVLKHTDGPEVSTNKDCKSPLQRYAGGYKLLIRYRHQISYEVIVDSCNVTGLSIKSAIKEGKEVNYLMCKLRCNEIRRSQHHCFVEYFFAVIFACATVGAGLTTFGQFWRTSEKGSATRGTSPHVSGGGPAQQNGASDSNATDRPSNAND</sequence>
<keyword evidence="5" id="KW-1185">Reference proteome</keyword>
<comment type="caution">
    <text evidence="4">The sequence shown here is derived from an EMBL/GenBank/DDBJ whole genome shotgun (WGS) entry which is preliminary data.</text>
</comment>